<evidence type="ECO:0000256" key="2">
    <source>
        <dbReference type="ARBA" id="ARBA00009446"/>
    </source>
</evidence>
<keyword evidence="5" id="KW-0862">Zinc</keyword>
<dbReference type="Proteomes" id="UP000070467">
    <property type="component" value="Unassembled WGS sequence"/>
</dbReference>
<evidence type="ECO:0000259" key="12">
    <source>
        <dbReference type="PROSITE" id="PS52039"/>
    </source>
</evidence>
<dbReference type="InterPro" id="IPR005733">
    <property type="entry name" value="TopoI_bac-type"/>
</dbReference>
<evidence type="ECO:0000256" key="4">
    <source>
        <dbReference type="ARBA" id="ARBA00022771"/>
    </source>
</evidence>
<dbReference type="InterPro" id="IPR013826">
    <property type="entry name" value="Topo_IA_cen_sub3"/>
</dbReference>
<name>A0ABR5TN12_9BACL</name>
<feature type="site" description="Interaction with DNA" evidence="10">
    <location>
        <position position="149"/>
    </location>
</feature>
<feature type="domain" description="Toprim" evidence="11">
    <location>
        <begin position="3"/>
        <end position="115"/>
    </location>
</feature>
<dbReference type="Gene3D" id="3.40.50.140">
    <property type="match status" value="1"/>
</dbReference>
<comment type="catalytic activity">
    <reaction evidence="1 10">
        <text>ATP-independent breakage of single-stranded DNA, followed by passage and rejoining.</text>
        <dbReference type="EC" id="5.6.2.1"/>
    </reaction>
</comment>
<gene>
    <name evidence="10" type="primary">topA</name>
    <name evidence="13" type="ORF">HMPREF1871_00241</name>
</gene>
<keyword evidence="9 10" id="KW-0413">Isomerase</keyword>
<evidence type="ECO:0000259" key="11">
    <source>
        <dbReference type="PROSITE" id="PS50880"/>
    </source>
</evidence>
<protein>
    <recommendedName>
        <fullName evidence="10">DNA topoisomerase 1</fullName>
        <ecNumber evidence="10">5.6.2.1</ecNumber>
    </recommendedName>
    <alternativeName>
        <fullName evidence="10">DNA topoisomerase I</fullName>
    </alternativeName>
</protein>
<dbReference type="CDD" id="cd00186">
    <property type="entry name" value="TOP1Ac"/>
    <property type="match status" value="1"/>
</dbReference>
<feature type="site" description="Interaction with DNA" evidence="10">
    <location>
        <position position="141"/>
    </location>
</feature>
<dbReference type="InterPro" id="IPR013825">
    <property type="entry name" value="Topo_IA_cen_sub2"/>
</dbReference>
<dbReference type="SMART" id="SM00493">
    <property type="entry name" value="TOPRIM"/>
    <property type="match status" value="1"/>
</dbReference>
<dbReference type="Pfam" id="PF01751">
    <property type="entry name" value="Toprim"/>
    <property type="match status" value="1"/>
</dbReference>
<dbReference type="PROSITE" id="PS52039">
    <property type="entry name" value="TOPO_IA_2"/>
    <property type="match status" value="1"/>
</dbReference>
<comment type="caution">
    <text evidence="13">The sequence shown here is derived from an EMBL/GenBank/DDBJ whole genome shotgun (WGS) entry which is preliminary data.</text>
</comment>
<dbReference type="InterPro" id="IPR034149">
    <property type="entry name" value="TOPRIM_TopoI"/>
</dbReference>
<dbReference type="EMBL" id="LSDB01000006">
    <property type="protein sequence ID" value="KXB58752.1"/>
    <property type="molecule type" value="Genomic_DNA"/>
</dbReference>
<keyword evidence="6" id="KW-0460">Magnesium</keyword>
<dbReference type="SUPFAM" id="SSF57783">
    <property type="entry name" value="Zinc beta-ribbon"/>
    <property type="match status" value="1"/>
</dbReference>
<dbReference type="Gene3D" id="1.10.290.10">
    <property type="entry name" value="Topoisomerase I, domain 4"/>
    <property type="match status" value="1"/>
</dbReference>
<dbReference type="InterPro" id="IPR023405">
    <property type="entry name" value="Topo_IA_core_domain"/>
</dbReference>
<dbReference type="InterPro" id="IPR013498">
    <property type="entry name" value="Topo_IA_Znf"/>
</dbReference>
<dbReference type="NCBIfam" id="TIGR01051">
    <property type="entry name" value="topA_bact"/>
    <property type="match status" value="1"/>
</dbReference>
<keyword evidence="7 10" id="KW-0799">Topoisomerase</keyword>
<dbReference type="Pfam" id="PF01396">
    <property type="entry name" value="Zn_ribbon_Top1"/>
    <property type="match status" value="2"/>
</dbReference>
<dbReference type="PANTHER" id="PTHR42785:SF1">
    <property type="entry name" value="DNA TOPOISOMERASE"/>
    <property type="match status" value="1"/>
</dbReference>
<evidence type="ECO:0000256" key="10">
    <source>
        <dbReference type="HAMAP-Rule" id="MF_00952"/>
    </source>
</evidence>
<dbReference type="HAMAP" id="MF_00952">
    <property type="entry name" value="Topoisom_1_prok"/>
    <property type="match status" value="1"/>
</dbReference>
<feature type="site" description="Interaction with DNA" evidence="10">
    <location>
        <position position="140"/>
    </location>
</feature>
<evidence type="ECO:0000256" key="9">
    <source>
        <dbReference type="ARBA" id="ARBA00023235"/>
    </source>
</evidence>
<evidence type="ECO:0000256" key="3">
    <source>
        <dbReference type="ARBA" id="ARBA00022723"/>
    </source>
</evidence>
<dbReference type="InterPro" id="IPR006171">
    <property type="entry name" value="TOPRIM_dom"/>
</dbReference>
<feature type="site" description="Interaction with DNA" evidence="10">
    <location>
        <position position="156"/>
    </location>
</feature>
<dbReference type="Gene3D" id="1.10.460.10">
    <property type="entry name" value="Topoisomerase I, domain 2"/>
    <property type="match status" value="1"/>
</dbReference>
<dbReference type="InterPro" id="IPR013824">
    <property type="entry name" value="Topo_IA_cen_sub1"/>
</dbReference>
<dbReference type="InterPro" id="IPR028612">
    <property type="entry name" value="Topoisom_1_IA"/>
</dbReference>
<dbReference type="PROSITE" id="PS50880">
    <property type="entry name" value="TOPRIM"/>
    <property type="match status" value="1"/>
</dbReference>
<dbReference type="Gene3D" id="2.70.20.10">
    <property type="entry name" value="Topoisomerase I, domain 3"/>
    <property type="match status" value="1"/>
</dbReference>
<dbReference type="EC" id="5.6.2.1" evidence="10"/>
<dbReference type="Gene3D" id="3.30.65.10">
    <property type="entry name" value="Bacterial Topoisomerase I, domain 1"/>
    <property type="match status" value="2"/>
</dbReference>
<feature type="site" description="Interaction with DNA" evidence="10">
    <location>
        <position position="33"/>
    </location>
</feature>
<keyword evidence="3" id="KW-0479">Metal-binding</keyword>
<dbReference type="InterPro" id="IPR013497">
    <property type="entry name" value="Topo_IA_cen"/>
</dbReference>
<dbReference type="InterPro" id="IPR003601">
    <property type="entry name" value="Topo_IA_2"/>
</dbReference>
<evidence type="ECO:0000256" key="7">
    <source>
        <dbReference type="ARBA" id="ARBA00023029"/>
    </source>
</evidence>
<evidence type="ECO:0000256" key="6">
    <source>
        <dbReference type="ARBA" id="ARBA00022842"/>
    </source>
</evidence>
<comment type="function">
    <text evidence="10">Releases the supercoiling and torsional tension of DNA, which is introduced during the DNA replication and transcription, by transiently cleaving and rejoining one strand of the DNA duplex. Introduces a single-strand break via transesterification at a target site in duplex DNA. The scissile phosphodiester is attacked by the catalytic tyrosine of the enzyme, resulting in the formation of a DNA-(5'-phosphotyrosyl)-enzyme intermediate and the expulsion of a 3'-OH DNA strand. The free DNA strand then undergoes passage around the unbroken strand, thus removing DNA supercoils. Finally, in the religation step, the DNA 3'-OH attacks the covalent intermediate to expel the active-site tyrosine and restore the DNA phosphodiester backbone.</text>
</comment>
<dbReference type="CDD" id="cd03363">
    <property type="entry name" value="TOPRIM_TopoIA_TopoI"/>
    <property type="match status" value="1"/>
</dbReference>
<feature type="site" description="Interaction with DNA" evidence="10">
    <location>
        <position position="302"/>
    </location>
</feature>
<dbReference type="SUPFAM" id="SSF56712">
    <property type="entry name" value="Prokaryotic type I DNA topoisomerase"/>
    <property type="match status" value="1"/>
</dbReference>
<keyword evidence="4" id="KW-0863">Zinc-finger</keyword>
<keyword evidence="8 10" id="KW-0238">DNA-binding</keyword>
<accession>A0ABR5TN12</accession>
<proteinExistence type="inferred from homology"/>
<evidence type="ECO:0000256" key="8">
    <source>
        <dbReference type="ARBA" id="ARBA00023125"/>
    </source>
</evidence>
<dbReference type="Pfam" id="PF01131">
    <property type="entry name" value="Topoisom_bac"/>
    <property type="match status" value="1"/>
</dbReference>
<feature type="site" description="Interaction with DNA" evidence="10">
    <location>
        <position position="144"/>
    </location>
</feature>
<keyword evidence="14" id="KW-1185">Reference proteome</keyword>
<comment type="similarity">
    <text evidence="2 10">Belongs to the type IA topoisomerase family.</text>
</comment>
<dbReference type="InterPro" id="IPR003602">
    <property type="entry name" value="Topo_IA_DNA-bd_dom"/>
</dbReference>
<feature type="domain" description="Topo IA-type catalytic" evidence="12">
    <location>
        <begin position="130"/>
        <end position="556"/>
    </location>
</feature>
<evidence type="ECO:0000313" key="13">
    <source>
        <dbReference type="EMBL" id="KXB58752.1"/>
    </source>
</evidence>
<dbReference type="SMART" id="SM00437">
    <property type="entry name" value="TOP1Ac"/>
    <property type="match status" value="1"/>
</dbReference>
<comment type="subunit">
    <text evidence="10">Monomer.</text>
</comment>
<evidence type="ECO:0000256" key="5">
    <source>
        <dbReference type="ARBA" id="ARBA00022833"/>
    </source>
</evidence>
<organism evidence="13 14">
    <name type="scientific">Gemelliphila asaccharolytica</name>
    <dbReference type="NCBI Taxonomy" id="502393"/>
    <lineage>
        <taxon>Bacteria</taxon>
        <taxon>Bacillati</taxon>
        <taxon>Bacillota</taxon>
        <taxon>Bacilli</taxon>
        <taxon>Bacillales</taxon>
        <taxon>Gemellaceae</taxon>
        <taxon>Gemelliphila</taxon>
    </lineage>
</organism>
<dbReference type="InterPro" id="IPR000380">
    <property type="entry name" value="Topo_IA"/>
</dbReference>
<dbReference type="SMART" id="SM00436">
    <property type="entry name" value="TOP1Bc"/>
    <property type="match status" value="1"/>
</dbReference>
<sequence>MAENLVIVESPSKAKTIEKYLGKKYKVISSKGHIKDLPKSRMGVQITEDGKVKADYISIRGKGDTIKILKKEAKGMKNIFLASDPDREGEAIAWHISSVLNISKPKNRIVFNEITKDAVKDAIKKPREININLVNAQQARRILDRLVGYNISPVLWKKVKPKLSAGRVQSTALKIIVDRENEIRNFNPKEYWTLEIDFKKGRKSLLSSFYSFKGERLKLEKKEEVTRVKEAIVGNEFLVKNILKTAKKRNSPNVFTTSTMQQEASRKLNFKTKKTMSVAQQLYEGVNLKKLGGTTGLITYMRTDSTRISKEATEQAQNFILENYGEEYLLKIKKTNKKEVKNIQDAHEGIRPTNINYLPSTIKEYLTPEQYKLYKLIWERFLASQMSAAVYETTSTFFENSGVLFKSNESKIKFDGFTKILKIKEKTKSYAEFEEKEKAPFKEIKEEQHFTLPPSRYTEAKLIATLEELGIGRPSTYATIIDTLQKRYYAKITNKAFVPTELGEIVCQIILQYFPDIIDTKFTANLELDLDKIADGIENWNEVICRFYNGFSKDVKKAENELEKVEIKKEYTGESCPNCKSPLLYKLGKFGKFIACSNFPECRYTQALLKKIGVKCPVCKKFEILERKSKKGKLFYGCENYPNCEYVSWDKPISRCCPKCDKNLYEGKKYVYCAECQYKEEEKK</sequence>
<feature type="site" description="Interaction with DNA" evidence="10">
    <location>
        <position position="487"/>
    </location>
</feature>
<evidence type="ECO:0000256" key="1">
    <source>
        <dbReference type="ARBA" id="ARBA00000213"/>
    </source>
</evidence>
<feature type="active site" description="O-(5'-phospho-DNA)-tyrosine intermediate" evidence="10">
    <location>
        <position position="300"/>
    </location>
</feature>
<dbReference type="PRINTS" id="PR00417">
    <property type="entry name" value="PRTPISMRASEI"/>
</dbReference>
<dbReference type="PANTHER" id="PTHR42785">
    <property type="entry name" value="DNA TOPOISOMERASE, TYPE IA, CORE"/>
    <property type="match status" value="1"/>
</dbReference>
<feature type="region of interest" description="Interaction with DNA" evidence="10">
    <location>
        <begin position="164"/>
        <end position="169"/>
    </location>
</feature>
<dbReference type="RefSeq" id="WP_066128908.1">
    <property type="nucleotide sequence ID" value="NZ_KQ959859.1"/>
</dbReference>
<evidence type="ECO:0000313" key="14">
    <source>
        <dbReference type="Proteomes" id="UP000070467"/>
    </source>
</evidence>
<reference evidence="13 14" key="1">
    <citation type="submission" date="2016-01" db="EMBL/GenBank/DDBJ databases">
        <authorList>
            <person name="Mitreva M."/>
            <person name="Pepin K.H."/>
            <person name="Mihindukulasuriya K.A."/>
            <person name="Fulton R."/>
            <person name="Fronick C."/>
            <person name="O'Laughlin M."/>
            <person name="Miner T."/>
            <person name="Herter B."/>
            <person name="Rosa B.A."/>
            <person name="Cordes M."/>
            <person name="Tomlinson C."/>
            <person name="Wollam A."/>
            <person name="Palsikar V.B."/>
            <person name="Mardis E.R."/>
            <person name="Wilson R.K."/>
        </authorList>
    </citation>
    <scope>NUCLEOTIDE SEQUENCE [LARGE SCALE GENOMIC DNA]</scope>
    <source>
        <strain evidence="13 14">KA00071</strain>
    </source>
</reference>